<evidence type="ECO:0000256" key="5">
    <source>
        <dbReference type="ARBA" id="ARBA00022989"/>
    </source>
</evidence>
<keyword evidence="2" id="KW-1003">Cell membrane</keyword>
<dbReference type="Gene3D" id="3.10.580.10">
    <property type="entry name" value="CBS-domain"/>
    <property type="match status" value="1"/>
</dbReference>
<feature type="transmembrane region" description="Helical" evidence="10">
    <location>
        <begin position="136"/>
        <end position="158"/>
    </location>
</feature>
<dbReference type="Proteomes" id="UP000254720">
    <property type="component" value="Unassembled WGS sequence"/>
</dbReference>
<dbReference type="PANTHER" id="PTHR43099">
    <property type="entry name" value="UPF0053 PROTEIN YRKA"/>
    <property type="match status" value="1"/>
</dbReference>
<dbReference type="Pfam" id="PF00571">
    <property type="entry name" value="CBS"/>
    <property type="match status" value="2"/>
</dbReference>
<dbReference type="CDD" id="cd04590">
    <property type="entry name" value="CBS_pair_CorC_HlyC_assoc"/>
    <property type="match status" value="1"/>
</dbReference>
<evidence type="ECO:0000256" key="3">
    <source>
        <dbReference type="ARBA" id="ARBA00022692"/>
    </source>
</evidence>
<dbReference type="InterPro" id="IPR005170">
    <property type="entry name" value="Transptr-assoc_dom"/>
</dbReference>
<keyword evidence="7 9" id="KW-0472">Membrane</keyword>
<dbReference type="OrthoDB" id="9798188at2"/>
<evidence type="ECO:0000256" key="9">
    <source>
        <dbReference type="PROSITE-ProRule" id="PRU01193"/>
    </source>
</evidence>
<evidence type="ECO:0000256" key="1">
    <source>
        <dbReference type="ARBA" id="ARBA00004651"/>
    </source>
</evidence>
<evidence type="ECO:0000259" key="12">
    <source>
        <dbReference type="PROSITE" id="PS51846"/>
    </source>
</evidence>
<feature type="domain" description="CBS" evidence="11">
    <location>
        <begin position="287"/>
        <end position="345"/>
    </location>
</feature>
<evidence type="ECO:0000256" key="7">
    <source>
        <dbReference type="ARBA" id="ARBA00023136"/>
    </source>
</evidence>
<proteinExistence type="predicted"/>
<comment type="caution">
    <text evidence="13">The sequence shown here is derived from an EMBL/GenBank/DDBJ whole genome shotgun (WGS) entry which is preliminary data.</text>
</comment>
<dbReference type="InterPro" id="IPR044751">
    <property type="entry name" value="Ion_transp-like_CBS"/>
</dbReference>
<dbReference type="InterPro" id="IPR002550">
    <property type="entry name" value="CNNM"/>
</dbReference>
<dbReference type="InterPro" id="IPR016169">
    <property type="entry name" value="FAD-bd_PCMH_sub2"/>
</dbReference>
<feature type="transmembrane region" description="Helical" evidence="10">
    <location>
        <begin position="56"/>
        <end position="77"/>
    </location>
</feature>
<dbReference type="GO" id="GO:0005886">
    <property type="term" value="C:plasma membrane"/>
    <property type="evidence" value="ECO:0007669"/>
    <property type="project" value="UniProtKB-SubCell"/>
</dbReference>
<dbReference type="SMART" id="SM01091">
    <property type="entry name" value="CorC_HlyC"/>
    <property type="match status" value="1"/>
</dbReference>
<feature type="domain" description="CNNM transmembrane" evidence="12">
    <location>
        <begin position="1"/>
        <end position="203"/>
    </location>
</feature>
<dbReference type="RefSeq" id="WP_114835455.1">
    <property type="nucleotide sequence ID" value="NZ_LR699114.1"/>
</dbReference>
<accession>A0A370G0K8</accession>
<dbReference type="SUPFAM" id="SSF54631">
    <property type="entry name" value="CBS-domain pair"/>
    <property type="match status" value="1"/>
</dbReference>
<dbReference type="InterPro" id="IPR051676">
    <property type="entry name" value="UPF0053_domain"/>
</dbReference>
<gene>
    <name evidence="13" type="ORF">C8D86_1404</name>
</gene>
<dbReference type="Pfam" id="PF03471">
    <property type="entry name" value="CorC_HlyC"/>
    <property type="match status" value="1"/>
</dbReference>
<reference evidence="13 14" key="1">
    <citation type="submission" date="2018-07" db="EMBL/GenBank/DDBJ databases">
        <title>Genomic Encyclopedia of Type Strains, Phase IV (KMG-IV): sequencing the most valuable type-strain genomes for metagenomic binning, comparative biology and taxonomic classification.</title>
        <authorList>
            <person name="Goeker M."/>
        </authorList>
    </citation>
    <scope>NUCLEOTIDE SEQUENCE [LARGE SCALE GENOMIC DNA]</scope>
    <source>
        <strain evidence="13 14">DSM 16500</strain>
    </source>
</reference>
<sequence>MGNLFYIIIAFSLVLLNAFFVAAEFGMVKLRHTRVAAIKKQYGLRGKILAEVHKHLDAYLSACQLGITLASLGLGWVGEPAFAHIFEPGFEMLGLSAQGAATATAVTTAFLFITFLHIVIGELVPKSLAIRQSEIISLWTALPLYGFYWLMYPIIWLMNTCANAVINLTKLGKMRAGEQFYSTDEIRLILHGSYIHGELTSEERKILEHTLELGDLKVTDVMRPVDEMVALTTQQSVAEALRIMNESRYSRYPVYENESDQIMGIIHVKDVFAALYQNKEITSLKNIIRPVLKVSRRLPLMELLRKFREGMPHFALIYSGKEENLIGFVTLDNLLHVLVGRIQDEFHRTRDDWVKDKDGSYIMRGNASIYTLERALDIDIEIENIEEEIDTLNGLILSRLESIPKSGQRIAFDQFEILIEKMRGPRILQVRVYPKNKQD</sequence>
<dbReference type="GO" id="GO:0050660">
    <property type="term" value="F:flavin adenine dinucleotide binding"/>
    <property type="evidence" value="ECO:0007669"/>
    <property type="project" value="InterPro"/>
</dbReference>
<dbReference type="InterPro" id="IPR046342">
    <property type="entry name" value="CBS_dom_sf"/>
</dbReference>
<feature type="transmembrane region" description="Helical" evidence="10">
    <location>
        <begin position="6"/>
        <end position="30"/>
    </location>
</feature>
<organism evidence="13 14">
    <name type="scientific">Aquicella lusitana</name>
    <dbReference type="NCBI Taxonomy" id="254246"/>
    <lineage>
        <taxon>Bacteria</taxon>
        <taxon>Pseudomonadati</taxon>
        <taxon>Pseudomonadota</taxon>
        <taxon>Gammaproteobacteria</taxon>
        <taxon>Legionellales</taxon>
        <taxon>Coxiellaceae</taxon>
        <taxon>Aquicella</taxon>
    </lineage>
</organism>
<dbReference type="SMART" id="SM00116">
    <property type="entry name" value="CBS"/>
    <property type="match status" value="2"/>
</dbReference>
<keyword evidence="5 9" id="KW-1133">Transmembrane helix</keyword>
<comment type="subcellular location">
    <subcellularLocation>
        <location evidence="1">Cell membrane</location>
        <topology evidence="1">Multi-pass membrane protein</topology>
    </subcellularLocation>
</comment>
<dbReference type="Pfam" id="PF01595">
    <property type="entry name" value="CNNM"/>
    <property type="match status" value="1"/>
</dbReference>
<keyword evidence="14" id="KW-1185">Reference proteome</keyword>
<dbReference type="SUPFAM" id="SSF56176">
    <property type="entry name" value="FAD-binding/transporter-associated domain-like"/>
    <property type="match status" value="1"/>
</dbReference>
<dbReference type="PROSITE" id="PS51371">
    <property type="entry name" value="CBS"/>
    <property type="match status" value="2"/>
</dbReference>
<evidence type="ECO:0000256" key="8">
    <source>
        <dbReference type="PROSITE-ProRule" id="PRU00703"/>
    </source>
</evidence>
<dbReference type="InterPro" id="IPR000644">
    <property type="entry name" value="CBS_dom"/>
</dbReference>
<evidence type="ECO:0000256" key="6">
    <source>
        <dbReference type="ARBA" id="ARBA00023122"/>
    </source>
</evidence>
<name>A0A370G0K8_9COXI</name>
<evidence type="ECO:0000256" key="10">
    <source>
        <dbReference type="SAM" id="Phobius"/>
    </source>
</evidence>
<evidence type="ECO:0000259" key="11">
    <source>
        <dbReference type="PROSITE" id="PS51371"/>
    </source>
</evidence>
<keyword evidence="4" id="KW-0677">Repeat</keyword>
<feature type="domain" description="CBS" evidence="11">
    <location>
        <begin position="222"/>
        <end position="281"/>
    </location>
</feature>
<evidence type="ECO:0000256" key="2">
    <source>
        <dbReference type="ARBA" id="ARBA00022475"/>
    </source>
</evidence>
<evidence type="ECO:0000256" key="4">
    <source>
        <dbReference type="ARBA" id="ARBA00022737"/>
    </source>
</evidence>
<protein>
    <submittedName>
        <fullName evidence="13">CBS domain containing-hemolysin-like protein</fullName>
    </submittedName>
</protein>
<evidence type="ECO:0000313" key="14">
    <source>
        <dbReference type="Proteomes" id="UP000254720"/>
    </source>
</evidence>
<dbReference type="Gene3D" id="3.30.465.10">
    <property type="match status" value="1"/>
</dbReference>
<dbReference type="EMBL" id="QQAX01000040">
    <property type="protein sequence ID" value="RDI37272.1"/>
    <property type="molecule type" value="Genomic_DNA"/>
</dbReference>
<dbReference type="PANTHER" id="PTHR43099:SF5">
    <property type="entry name" value="HLYC_CORC FAMILY TRANSPORTER"/>
    <property type="match status" value="1"/>
</dbReference>
<feature type="transmembrane region" description="Helical" evidence="10">
    <location>
        <begin position="97"/>
        <end position="124"/>
    </location>
</feature>
<dbReference type="AlphaFoldDB" id="A0A370G0K8"/>
<keyword evidence="3 9" id="KW-0812">Transmembrane</keyword>
<dbReference type="InterPro" id="IPR036318">
    <property type="entry name" value="FAD-bd_PCMH-like_sf"/>
</dbReference>
<keyword evidence="6 8" id="KW-0129">CBS domain</keyword>
<dbReference type="PROSITE" id="PS51846">
    <property type="entry name" value="CNNM"/>
    <property type="match status" value="1"/>
</dbReference>
<evidence type="ECO:0000313" key="13">
    <source>
        <dbReference type="EMBL" id="RDI37272.1"/>
    </source>
</evidence>